<keyword evidence="2" id="KW-1185">Reference proteome</keyword>
<organism evidence="1 2">
    <name type="scientific">[Mycobacterium] zoologicum</name>
    <dbReference type="NCBI Taxonomy" id="2872311"/>
    <lineage>
        <taxon>Bacteria</taxon>
        <taxon>Bacillati</taxon>
        <taxon>Actinomycetota</taxon>
        <taxon>Actinomycetes</taxon>
        <taxon>Mycobacteriales</taxon>
        <taxon>Mycobacteriaceae</taxon>
        <taxon>Mycolicibacter</taxon>
    </lineage>
</organism>
<gene>
    <name evidence="1" type="ORF">KV112_20535</name>
</gene>
<dbReference type="RefSeq" id="WP_329800020.1">
    <property type="nucleotide sequence ID" value="NZ_JAYJJT010000035.1"/>
</dbReference>
<dbReference type="Proteomes" id="UP001299046">
    <property type="component" value="Unassembled WGS sequence"/>
</dbReference>
<accession>A0ABU5YPV3</accession>
<dbReference type="GO" id="GO:0003677">
    <property type="term" value="F:DNA binding"/>
    <property type="evidence" value="ECO:0007669"/>
    <property type="project" value="UniProtKB-KW"/>
</dbReference>
<evidence type="ECO:0000313" key="1">
    <source>
        <dbReference type="EMBL" id="MEB3052102.1"/>
    </source>
</evidence>
<dbReference type="EMBL" id="JAYJJT010000035">
    <property type="protein sequence ID" value="MEB3052102.1"/>
    <property type="molecule type" value="Genomic_DNA"/>
</dbReference>
<proteinExistence type="predicted"/>
<reference evidence="1 2" key="1">
    <citation type="submission" date="2023-12" db="EMBL/GenBank/DDBJ databases">
        <title>Description of new species of Mycobacterium terrae complex isolated from sewage at the Sao Paulo Zoological Park Foundation in Brazil.</title>
        <authorList>
            <person name="Romagnoli C.L."/>
            <person name="Conceicao E.C."/>
            <person name="Machado E."/>
            <person name="Barreto L.B.P.F."/>
            <person name="Sharma A."/>
            <person name="Silva N.M."/>
            <person name="Marques L.E."/>
            <person name="Juliana M.A."/>
            <person name="Lourenco M.C.S."/>
            <person name="Digiampietri L.A."/>
            <person name="Suffys P.N."/>
            <person name="Viana-Niero C."/>
        </authorList>
    </citation>
    <scope>NUCLEOTIDE SEQUENCE [LARGE SCALE GENOMIC DNA]</scope>
    <source>
        <strain evidence="1 2">MYC123</strain>
    </source>
</reference>
<name>A0ABU5YPV3_9MYCO</name>
<comment type="caution">
    <text evidence="1">The sequence shown here is derived from an EMBL/GenBank/DDBJ whole genome shotgun (WGS) entry which is preliminary data.</text>
</comment>
<evidence type="ECO:0000313" key="2">
    <source>
        <dbReference type="Proteomes" id="UP001299046"/>
    </source>
</evidence>
<protein>
    <submittedName>
        <fullName evidence="1">DNA-binding protein</fullName>
    </submittedName>
</protein>
<sequence length="175" mass="18534">MEDSAPPVGVARAVAARLSLHDAALLDQAEFGEDPEAYAQVVIDSVAHTTLLITTAASAREVAAALGVNDSRVRQLRIAGKLWAIDNGGTWAYPALQFESDPRTGQASQQIRGIDEVFAALPRDLHPIAVAGFLSSPHPDLAIDGYARTPLDWLRSGGDVSPVLQLVEVADWASS</sequence>
<keyword evidence="1" id="KW-0238">DNA-binding</keyword>